<sequence length="64" mass="7460">MPIKIFDYELLFFDIQHPGAIKDSTSETQWRVLRELREAQAASYTTEDETTTQRTLLSPQNKTV</sequence>
<evidence type="ECO:0000313" key="2">
    <source>
        <dbReference type="EMBL" id="GFM90072.1"/>
    </source>
</evidence>
<feature type="region of interest" description="Disordered" evidence="1">
    <location>
        <begin position="41"/>
        <end position="64"/>
    </location>
</feature>
<evidence type="ECO:0000313" key="3">
    <source>
        <dbReference type="Proteomes" id="UP000614982"/>
    </source>
</evidence>
<comment type="caution">
    <text evidence="2">The sequence shown here is derived from an EMBL/GenBank/DDBJ whole genome shotgun (WGS) entry which is preliminary data.</text>
</comment>
<reference evidence="2 3" key="1">
    <citation type="submission" date="2020-05" db="EMBL/GenBank/DDBJ databases">
        <title>Genetic diversity of Pseudomonas cichorii.</title>
        <authorList>
            <person name="Tani S."/>
            <person name="Yagi H."/>
            <person name="Hashimoto S."/>
            <person name="Iiyama K."/>
            <person name="Furuya N."/>
        </authorList>
    </citation>
    <scope>NUCLEOTIDE SEQUENCE [LARGE SCALE GENOMIC DNA]</scope>
    <source>
        <strain evidence="2 3">LMG 2162</strain>
    </source>
</reference>
<keyword evidence="3" id="KW-1185">Reference proteome</keyword>
<dbReference type="Proteomes" id="UP000614982">
    <property type="component" value="Unassembled WGS sequence"/>
</dbReference>
<protein>
    <submittedName>
        <fullName evidence="2">Uncharacterized protein</fullName>
    </submittedName>
</protein>
<organism evidence="2 3">
    <name type="scientific">Pseudomonas cichorii</name>
    <dbReference type="NCBI Taxonomy" id="36746"/>
    <lineage>
        <taxon>Bacteria</taxon>
        <taxon>Pseudomonadati</taxon>
        <taxon>Pseudomonadota</taxon>
        <taxon>Gammaproteobacteria</taxon>
        <taxon>Pseudomonadales</taxon>
        <taxon>Pseudomonadaceae</taxon>
        <taxon>Pseudomonas</taxon>
    </lineage>
</organism>
<dbReference type="RefSeq" id="WP_143008728.1">
    <property type="nucleotide sequence ID" value="NZ_BLVX01000014.1"/>
</dbReference>
<dbReference type="GeneID" id="45545244"/>
<accession>A0ABQ1DGR4</accession>
<evidence type="ECO:0000256" key="1">
    <source>
        <dbReference type="SAM" id="MobiDB-lite"/>
    </source>
</evidence>
<gene>
    <name evidence="2" type="ORF">PSCICP_00440</name>
</gene>
<dbReference type="EMBL" id="BLWA01000001">
    <property type="protein sequence ID" value="GFM90072.1"/>
    <property type="molecule type" value="Genomic_DNA"/>
</dbReference>
<name>A0ABQ1DGR4_PSECI</name>
<proteinExistence type="predicted"/>